<proteinExistence type="predicted"/>
<accession>A0A5M4FD79</accession>
<dbReference type="PROSITE" id="PS50043">
    <property type="entry name" value="HTH_LUXR_2"/>
    <property type="match status" value="1"/>
</dbReference>
<protein>
    <submittedName>
        <fullName evidence="4">AAA family ATPase</fullName>
    </submittedName>
</protein>
<dbReference type="GO" id="GO:0006355">
    <property type="term" value="P:regulation of DNA-templated transcription"/>
    <property type="evidence" value="ECO:0007669"/>
    <property type="project" value="InterPro"/>
</dbReference>
<sequence length="976" mass="105299">MTVAPMSAPSDMIGDMAHDRTPATPLIGRVRELEQLLEAAGVTNPAARDVVLIGGDAGIGKTRLLRELGARARAAGHRVLAGHCLDLGDSAPPYQPFSEAFASIADAERDELAARFPALGPLLPWPSSAPGDGVERAELFASVVAGLDSLAADQPLLLVIEDAHWADASTRHLIRFVLSHGFHGPVHVVVSYRADDLHRRHPLRQALSEWVRLPGVRRIELEPLDDGDVVDLVRAHGADALDSDSLLAVVRRAAGNAFFAEELLDAGLANVDGALPETLADLLLMRLERLDDNARRLVRAAACSDARHDYSVLTQVVGLAEDELDEALRSAIDHKVLTRVGEDSYWFRHALLAEAVRDDLLPGERRRIHAAYLEALTSGSRRGPAAEIALHALGAGERETAFLASVQAAEQAQRLSGYDEAAQHYEQALTLVDAASPGLDPVKLVIDASSALVTSGRLLRAVELLRDHLGQLPPDAPAEDRGRLLVAIGDTAYYANLDNESEQASLEAVTVVPDEPTELRAEVAALRARTASNRRRHDEAIEWGERALAIAEQIGAADVIADAKATLTRVMVRTGDDPEKAKRGFVELVEVSRADGHVLGELRGLHQLAFVNYNAGELDDAEDAFRQGMVRASETGWAWGPYGFDGRFYSALICYMRGRWDEALALRDVGADAPAIPDASLAAIALMVHAGRGNVDEVERTLTMRSLWRHEISASVHSTSALIELHGVAGDLSAARRAFDDLADLQVRAWDEPLFSGGIRLSALLIGQYATAVSVLERADHAPLLAQAAELADFSDRVAAGIHPMGPEGVAWQIRVHAEHARLRWLTGVDVPEVDELTDLWRRAHQAFIGMDDPYETARSATRLAAVLLTTGGEAEGKQLLADARATAERLEARPLLTEIGGLTRRPTRSDIELTPREREVLEQVSAGLSNGEIAARLFISTKTVSVHVSNILAKLGASGRTEAAAIARRRGLLDD</sequence>
<dbReference type="InterPro" id="IPR016032">
    <property type="entry name" value="Sig_transdc_resp-reg_C-effctor"/>
</dbReference>
<evidence type="ECO:0000313" key="4">
    <source>
        <dbReference type="EMBL" id="KAA1397202.1"/>
    </source>
</evidence>
<dbReference type="GO" id="GO:0004016">
    <property type="term" value="F:adenylate cyclase activity"/>
    <property type="evidence" value="ECO:0007669"/>
    <property type="project" value="TreeGrafter"/>
</dbReference>
<organism evidence="4 5">
    <name type="scientific">Aeromicrobium ginsengisoli</name>
    <dbReference type="NCBI Taxonomy" id="363867"/>
    <lineage>
        <taxon>Bacteria</taxon>
        <taxon>Bacillati</taxon>
        <taxon>Actinomycetota</taxon>
        <taxon>Actinomycetes</taxon>
        <taxon>Propionibacteriales</taxon>
        <taxon>Nocardioidaceae</taxon>
        <taxon>Aeromicrobium</taxon>
    </lineage>
</organism>
<dbReference type="PANTHER" id="PTHR16305">
    <property type="entry name" value="TESTICULAR SOLUBLE ADENYLYL CYCLASE"/>
    <property type="match status" value="1"/>
</dbReference>
<feature type="domain" description="HTH luxR-type" evidence="3">
    <location>
        <begin position="907"/>
        <end position="972"/>
    </location>
</feature>
<dbReference type="Pfam" id="PF00196">
    <property type="entry name" value="GerE"/>
    <property type="match status" value="1"/>
</dbReference>
<dbReference type="Proteomes" id="UP000380867">
    <property type="component" value="Unassembled WGS sequence"/>
</dbReference>
<dbReference type="PRINTS" id="PR00038">
    <property type="entry name" value="HTHLUXR"/>
</dbReference>
<dbReference type="CDD" id="cd06170">
    <property type="entry name" value="LuxR_C_like"/>
    <property type="match status" value="1"/>
</dbReference>
<evidence type="ECO:0000259" key="3">
    <source>
        <dbReference type="PROSITE" id="PS50043"/>
    </source>
</evidence>
<dbReference type="InterPro" id="IPR027417">
    <property type="entry name" value="P-loop_NTPase"/>
</dbReference>
<dbReference type="InterPro" id="IPR041664">
    <property type="entry name" value="AAA_16"/>
</dbReference>
<dbReference type="InterPro" id="IPR011990">
    <property type="entry name" value="TPR-like_helical_dom_sf"/>
</dbReference>
<dbReference type="Gene3D" id="1.10.10.10">
    <property type="entry name" value="Winged helix-like DNA-binding domain superfamily/Winged helix DNA-binding domain"/>
    <property type="match status" value="1"/>
</dbReference>
<reference evidence="4" key="1">
    <citation type="submission" date="2019-09" db="EMBL/GenBank/DDBJ databases">
        <authorList>
            <person name="Li J."/>
        </authorList>
    </citation>
    <scope>NUCLEOTIDE SEQUENCE [LARGE SCALE GENOMIC DNA]</scope>
    <source>
        <strain evidence="4">JCM 14732</strain>
    </source>
</reference>
<dbReference type="AlphaFoldDB" id="A0A5M4FD79"/>
<evidence type="ECO:0000256" key="2">
    <source>
        <dbReference type="ARBA" id="ARBA00022840"/>
    </source>
</evidence>
<dbReference type="InterPro" id="IPR019734">
    <property type="entry name" value="TPR_rpt"/>
</dbReference>
<dbReference type="Gene3D" id="1.25.40.10">
    <property type="entry name" value="Tetratricopeptide repeat domain"/>
    <property type="match status" value="1"/>
</dbReference>
<name>A0A5M4FD79_9ACTN</name>
<dbReference type="InterPro" id="IPR036388">
    <property type="entry name" value="WH-like_DNA-bd_sf"/>
</dbReference>
<evidence type="ECO:0000313" key="5">
    <source>
        <dbReference type="Proteomes" id="UP000380867"/>
    </source>
</evidence>
<dbReference type="SUPFAM" id="SSF46894">
    <property type="entry name" value="C-terminal effector domain of the bipartite response regulators"/>
    <property type="match status" value="1"/>
</dbReference>
<evidence type="ECO:0000256" key="1">
    <source>
        <dbReference type="ARBA" id="ARBA00022741"/>
    </source>
</evidence>
<dbReference type="SMART" id="SM00421">
    <property type="entry name" value="HTH_LUXR"/>
    <property type="match status" value="1"/>
</dbReference>
<dbReference type="PANTHER" id="PTHR16305:SF35">
    <property type="entry name" value="TRANSCRIPTIONAL ACTIVATOR DOMAIN"/>
    <property type="match status" value="1"/>
</dbReference>
<gene>
    <name evidence="4" type="ORF">ESP70_007315</name>
</gene>
<dbReference type="OrthoDB" id="5476461at2"/>
<keyword evidence="2" id="KW-0067">ATP-binding</keyword>
<dbReference type="EMBL" id="SDPQ02000002">
    <property type="protein sequence ID" value="KAA1397202.1"/>
    <property type="molecule type" value="Genomic_DNA"/>
</dbReference>
<comment type="caution">
    <text evidence="4">The sequence shown here is derived from an EMBL/GenBank/DDBJ whole genome shotgun (WGS) entry which is preliminary data.</text>
</comment>
<dbReference type="SUPFAM" id="SSF48452">
    <property type="entry name" value="TPR-like"/>
    <property type="match status" value="1"/>
</dbReference>
<dbReference type="GO" id="GO:0003677">
    <property type="term" value="F:DNA binding"/>
    <property type="evidence" value="ECO:0007669"/>
    <property type="project" value="InterPro"/>
</dbReference>
<dbReference type="Pfam" id="PF13191">
    <property type="entry name" value="AAA_16"/>
    <property type="match status" value="1"/>
</dbReference>
<dbReference type="GO" id="GO:0005737">
    <property type="term" value="C:cytoplasm"/>
    <property type="evidence" value="ECO:0007669"/>
    <property type="project" value="TreeGrafter"/>
</dbReference>
<dbReference type="SMART" id="SM00028">
    <property type="entry name" value="TPR"/>
    <property type="match status" value="3"/>
</dbReference>
<dbReference type="SUPFAM" id="SSF52540">
    <property type="entry name" value="P-loop containing nucleoside triphosphate hydrolases"/>
    <property type="match status" value="1"/>
</dbReference>
<dbReference type="PROSITE" id="PS00622">
    <property type="entry name" value="HTH_LUXR_1"/>
    <property type="match status" value="1"/>
</dbReference>
<dbReference type="InterPro" id="IPR000792">
    <property type="entry name" value="Tscrpt_reg_LuxR_C"/>
</dbReference>
<keyword evidence="5" id="KW-1185">Reference proteome</keyword>
<keyword evidence="1" id="KW-0547">Nucleotide-binding</keyword>
<dbReference type="GO" id="GO:0005524">
    <property type="term" value="F:ATP binding"/>
    <property type="evidence" value="ECO:0007669"/>
    <property type="project" value="UniProtKB-KW"/>
</dbReference>